<protein>
    <submittedName>
        <fullName evidence="5">Putative ribosomal N-acetyltransferase YdaF</fullName>
    </submittedName>
</protein>
<dbReference type="GO" id="GO:0005737">
    <property type="term" value="C:cytoplasm"/>
    <property type="evidence" value="ECO:0007669"/>
    <property type="project" value="TreeGrafter"/>
</dbReference>
<dbReference type="GO" id="GO:0008999">
    <property type="term" value="F:protein-N-terminal-alanine acetyltransferase activity"/>
    <property type="evidence" value="ECO:0007669"/>
    <property type="project" value="TreeGrafter"/>
</dbReference>
<dbReference type="InterPro" id="IPR000182">
    <property type="entry name" value="GNAT_dom"/>
</dbReference>
<dbReference type="InterPro" id="IPR051531">
    <property type="entry name" value="N-acetyltransferase"/>
</dbReference>
<gene>
    <name evidence="5" type="primary">ydaF_4</name>
    <name evidence="5" type="ORF">BN1080_02577</name>
</gene>
<evidence type="ECO:0000313" key="6">
    <source>
        <dbReference type="Proteomes" id="UP000043699"/>
    </source>
</evidence>
<dbReference type="STRING" id="1499687.BN1080_02577"/>
<evidence type="ECO:0000256" key="1">
    <source>
        <dbReference type="ARBA" id="ARBA00022679"/>
    </source>
</evidence>
<keyword evidence="2" id="KW-0012">Acyltransferase</keyword>
<accession>A0A098EMQ4</accession>
<keyword evidence="1 5" id="KW-0808">Transferase</keyword>
<dbReference type="EMBL" id="CCXS01000001">
    <property type="protein sequence ID" value="CEG23579.1"/>
    <property type="molecule type" value="Genomic_DNA"/>
</dbReference>
<name>A0A098EMQ4_9BACL</name>
<dbReference type="SUPFAM" id="SSF55729">
    <property type="entry name" value="Acyl-CoA N-acyltransferases (Nat)"/>
    <property type="match status" value="1"/>
</dbReference>
<evidence type="ECO:0000256" key="3">
    <source>
        <dbReference type="ARBA" id="ARBA00038502"/>
    </source>
</evidence>
<proteinExistence type="inferred from homology"/>
<evidence type="ECO:0000313" key="5">
    <source>
        <dbReference type="EMBL" id="CEG23579.1"/>
    </source>
</evidence>
<dbReference type="InterPro" id="IPR016181">
    <property type="entry name" value="Acyl_CoA_acyltransferase"/>
</dbReference>
<keyword evidence="6" id="KW-1185">Reference proteome</keyword>
<comment type="similarity">
    <text evidence="3">Belongs to the acetyltransferase family. RimJ subfamily.</text>
</comment>
<organism evidence="5 6">
    <name type="scientific">Planococcus massiliensis</name>
    <dbReference type="NCBI Taxonomy" id="1499687"/>
    <lineage>
        <taxon>Bacteria</taxon>
        <taxon>Bacillati</taxon>
        <taxon>Bacillota</taxon>
        <taxon>Bacilli</taxon>
        <taxon>Bacillales</taxon>
        <taxon>Caryophanaceae</taxon>
        <taxon>Planococcus</taxon>
    </lineage>
</organism>
<feature type="domain" description="N-acetyltransferase" evidence="4">
    <location>
        <begin position="10"/>
        <end position="182"/>
    </location>
</feature>
<sequence length="182" mass="21441">MNLLFNGKTCYLRTLTVDDAEEMVQLLVRNRDYWAIYEPRHQDSYFTALVQREKIRESIYQARENREYSFGIFEHESNKMIGHISMYSIKRLPFLSALVGYSIDEGYIGKGIATEAVRLVNTFGFEQLRLHRIEAYVSPKNMGSIRVLQKTGFLNEGLLREFLYINGVWEDHYQFALLESEF</sequence>
<evidence type="ECO:0000259" key="4">
    <source>
        <dbReference type="PROSITE" id="PS51186"/>
    </source>
</evidence>
<dbReference type="Gene3D" id="3.40.630.30">
    <property type="match status" value="1"/>
</dbReference>
<dbReference type="PANTHER" id="PTHR43792:SF8">
    <property type="entry name" value="[RIBOSOMAL PROTEIN US5]-ALANINE N-ACETYLTRANSFERASE"/>
    <property type="match status" value="1"/>
</dbReference>
<dbReference type="AlphaFoldDB" id="A0A098EMQ4"/>
<dbReference type="Proteomes" id="UP000043699">
    <property type="component" value="Unassembled WGS sequence"/>
</dbReference>
<evidence type="ECO:0000256" key="2">
    <source>
        <dbReference type="ARBA" id="ARBA00023315"/>
    </source>
</evidence>
<dbReference type="RefSeq" id="WP_052652422.1">
    <property type="nucleotide sequence ID" value="NZ_CCXS01000001.1"/>
</dbReference>
<dbReference type="PROSITE" id="PS51186">
    <property type="entry name" value="GNAT"/>
    <property type="match status" value="1"/>
</dbReference>
<dbReference type="PANTHER" id="PTHR43792">
    <property type="entry name" value="GNAT FAMILY, PUTATIVE (AFU_ORTHOLOGUE AFUA_3G00765)-RELATED-RELATED"/>
    <property type="match status" value="1"/>
</dbReference>
<dbReference type="OrthoDB" id="9795206at2"/>
<reference evidence="5 6" key="1">
    <citation type="submission" date="2014-09" db="EMBL/GenBank/DDBJ databases">
        <authorList>
            <person name="Urmite Genomes Urmite Genomes"/>
        </authorList>
    </citation>
    <scope>NUCLEOTIDE SEQUENCE [LARGE SCALE GENOMIC DNA]</scope>
    <source>
        <strain evidence="5 6">ES2</strain>
    </source>
</reference>
<dbReference type="Pfam" id="PF13302">
    <property type="entry name" value="Acetyltransf_3"/>
    <property type="match status" value="1"/>
</dbReference>